<keyword evidence="8" id="KW-0175">Coiled coil</keyword>
<keyword evidence="6 7" id="KW-0687">Ribonucleoprotein</keyword>
<dbReference type="GO" id="GO:0045943">
    <property type="term" value="P:positive regulation of transcription by RNA polymerase I"/>
    <property type="evidence" value="ECO:0007669"/>
    <property type="project" value="TreeGrafter"/>
</dbReference>
<reference evidence="10 11" key="1">
    <citation type="submission" date="2019-09" db="EMBL/GenBank/DDBJ databases">
        <title>Bird 10,000 Genomes (B10K) Project - Family phase.</title>
        <authorList>
            <person name="Zhang G."/>
        </authorList>
    </citation>
    <scope>NUCLEOTIDE SEQUENCE [LARGE SCALE GENOMIC DNA]</scope>
    <source>
        <strain evidence="10">B10K-DU-001-22</strain>
        <tissue evidence="10">Muscle</tissue>
    </source>
</reference>
<evidence type="ECO:0000256" key="5">
    <source>
        <dbReference type="ARBA" id="ARBA00023242"/>
    </source>
</evidence>
<feature type="non-terminal residue" evidence="10">
    <location>
        <position position="540"/>
    </location>
</feature>
<dbReference type="PANTHER" id="PTHR13457">
    <property type="entry name" value="BAP28"/>
    <property type="match status" value="1"/>
</dbReference>
<dbReference type="SMART" id="SM01036">
    <property type="entry name" value="BP28CT"/>
    <property type="match status" value="1"/>
</dbReference>
<keyword evidence="4 7" id="KW-0698">rRNA processing</keyword>
<dbReference type="GO" id="GO:0034455">
    <property type="term" value="C:t-UTP complex"/>
    <property type="evidence" value="ECO:0007669"/>
    <property type="project" value="TreeGrafter"/>
</dbReference>
<feature type="domain" description="BP28 C-terminal" evidence="9">
    <location>
        <begin position="253"/>
        <end position="406"/>
    </location>
</feature>
<dbReference type="EMBL" id="VZRF01008160">
    <property type="protein sequence ID" value="NWT14215.1"/>
    <property type="molecule type" value="Genomic_DNA"/>
</dbReference>
<comment type="subcellular location">
    <subcellularLocation>
        <location evidence="1 7">Nucleus</location>
        <location evidence="1 7">Nucleolus</location>
    </subcellularLocation>
</comment>
<feature type="non-terminal residue" evidence="10">
    <location>
        <position position="1"/>
    </location>
</feature>
<dbReference type="Pfam" id="PF08146">
    <property type="entry name" value="BP28CT"/>
    <property type="match status" value="1"/>
</dbReference>
<dbReference type="GO" id="GO:0030515">
    <property type="term" value="F:snoRNA binding"/>
    <property type="evidence" value="ECO:0007669"/>
    <property type="project" value="TreeGrafter"/>
</dbReference>
<evidence type="ECO:0000256" key="7">
    <source>
        <dbReference type="RuleBase" id="RU367065"/>
    </source>
</evidence>
<evidence type="ECO:0000313" key="11">
    <source>
        <dbReference type="Proteomes" id="UP000589495"/>
    </source>
</evidence>
<dbReference type="PANTHER" id="PTHR13457:SF1">
    <property type="entry name" value="HEAT REPEAT-CONTAINING PROTEIN 1"/>
    <property type="match status" value="1"/>
</dbReference>
<evidence type="ECO:0000313" key="10">
    <source>
        <dbReference type="EMBL" id="NWT14215.1"/>
    </source>
</evidence>
<comment type="caution">
    <text evidence="10">The sequence shown here is derived from an EMBL/GenBank/DDBJ whole genome shotgun (WGS) entry which is preliminary data.</text>
</comment>
<keyword evidence="11" id="KW-1185">Reference proteome</keyword>
<gene>
    <name evidence="10" type="primary">Heatr1_1</name>
    <name evidence="10" type="ORF">VIRALT_R16122</name>
</gene>
<organism evidence="10 11">
    <name type="scientific">Vireo altiloquus</name>
    <name type="common">Black-whiskered vireo</name>
    <name type="synonym">Muscicapa altiloqua</name>
    <dbReference type="NCBI Taxonomy" id="34956"/>
    <lineage>
        <taxon>Eukaryota</taxon>
        <taxon>Metazoa</taxon>
        <taxon>Chordata</taxon>
        <taxon>Craniata</taxon>
        <taxon>Vertebrata</taxon>
        <taxon>Euteleostomi</taxon>
        <taxon>Archelosauria</taxon>
        <taxon>Archosauria</taxon>
        <taxon>Dinosauria</taxon>
        <taxon>Saurischia</taxon>
        <taxon>Theropoda</taxon>
        <taxon>Coelurosauria</taxon>
        <taxon>Aves</taxon>
        <taxon>Neognathae</taxon>
        <taxon>Neoaves</taxon>
        <taxon>Telluraves</taxon>
        <taxon>Australaves</taxon>
        <taxon>Passeriformes</taxon>
        <taxon>Corvoidea</taxon>
        <taxon>Vireonidae</taxon>
        <taxon>Vireoninae</taxon>
        <taxon>Vireo</taxon>
    </lineage>
</organism>
<sequence>IGGLMMNELPSVRRKAMDLLNNKVQQRTKWQKSQILQLLELVPELIAIVKCRRKEEEEEQAINRQTALFSLKLLCKGFGTENPVPFVPVLKTAIDLISSEKEEKNVMGSALLCIAEVTCTLKAQAIPQLPRLMPALLKTLKSKKELVSNEIYLLSAVTALLKVAETLPHFLSPYLLECLLQVVRLEKIVAEFGPSSQISVRVASLKTILATKLPPRILLPAVTKCYSEVVHTRKNCLGPLMNILKEHIAGMEKEHLISHQPELTAFFMKVLDFRTEHAEDDLEEVGKIEAYIIDCLIAMVMKLSEASFRPLFFKLFDWSKTEATLKDRLLTFHRIADCIAEKLKGLFTLFAGHLVKPFAETLNQVNISKTDEAFFDSDNNTEKSCLLLQFTMDCLHKLFLFDTQKFLSKERAETLMQPLVDQLENVLGGDEKFQERVTAHLIPCIAQFSVAMADDSLWKPLNYQILLKTRHNSPKVRFAALLALIEVAQKLKENYLVLLPESIPFLAELMEDECEEVEQQCQKTIQQLEVILGEPLQSYF</sequence>
<evidence type="ECO:0000256" key="8">
    <source>
        <dbReference type="SAM" id="Coils"/>
    </source>
</evidence>
<dbReference type="InterPro" id="IPR040191">
    <property type="entry name" value="UTP10"/>
</dbReference>
<protein>
    <recommendedName>
        <fullName evidence="7">HEAT repeat-containing protein 1</fullName>
    </recommendedName>
</protein>
<evidence type="ECO:0000256" key="3">
    <source>
        <dbReference type="ARBA" id="ARBA00022517"/>
    </source>
</evidence>
<comment type="similarity">
    <text evidence="2 7">Belongs to the HEATR1/UTP10 family.</text>
</comment>
<dbReference type="Gene3D" id="1.25.10.10">
    <property type="entry name" value="Leucine-rich Repeat Variant"/>
    <property type="match status" value="2"/>
</dbReference>
<comment type="function">
    <text evidence="7">Involved in nucleolar processing of pre-18S ribosomal RNA.</text>
</comment>
<keyword evidence="5 7" id="KW-0539">Nucleus</keyword>
<dbReference type="InterPro" id="IPR011989">
    <property type="entry name" value="ARM-like"/>
</dbReference>
<feature type="coiled-coil region" evidence="8">
    <location>
        <begin position="507"/>
        <end position="534"/>
    </location>
</feature>
<dbReference type="GO" id="GO:0000462">
    <property type="term" value="P:maturation of SSU-rRNA from tricistronic rRNA transcript (SSU-rRNA, 5.8S rRNA, LSU-rRNA)"/>
    <property type="evidence" value="ECO:0007669"/>
    <property type="project" value="TreeGrafter"/>
</dbReference>
<dbReference type="SUPFAM" id="SSF48371">
    <property type="entry name" value="ARM repeat"/>
    <property type="match status" value="1"/>
</dbReference>
<name>A0A7K5L6W6_VIRAL</name>
<dbReference type="GO" id="GO:0032040">
    <property type="term" value="C:small-subunit processome"/>
    <property type="evidence" value="ECO:0007669"/>
    <property type="project" value="TreeGrafter"/>
</dbReference>
<evidence type="ECO:0000256" key="4">
    <source>
        <dbReference type="ARBA" id="ARBA00022552"/>
    </source>
</evidence>
<dbReference type="InterPro" id="IPR012954">
    <property type="entry name" value="BP28_C_dom"/>
</dbReference>
<evidence type="ECO:0000259" key="9">
    <source>
        <dbReference type="SMART" id="SM01036"/>
    </source>
</evidence>
<accession>A0A7K5L6W6</accession>
<dbReference type="GO" id="GO:0030686">
    <property type="term" value="C:90S preribosome"/>
    <property type="evidence" value="ECO:0007669"/>
    <property type="project" value="TreeGrafter"/>
</dbReference>
<dbReference type="Proteomes" id="UP000589495">
    <property type="component" value="Unassembled WGS sequence"/>
</dbReference>
<evidence type="ECO:0000256" key="1">
    <source>
        <dbReference type="ARBA" id="ARBA00004604"/>
    </source>
</evidence>
<evidence type="ECO:0000256" key="2">
    <source>
        <dbReference type="ARBA" id="ARBA00010559"/>
    </source>
</evidence>
<dbReference type="InterPro" id="IPR016024">
    <property type="entry name" value="ARM-type_fold"/>
</dbReference>
<keyword evidence="3 7" id="KW-0690">Ribosome biogenesis</keyword>
<proteinExistence type="inferred from homology"/>
<evidence type="ECO:0000256" key="6">
    <source>
        <dbReference type="ARBA" id="ARBA00023274"/>
    </source>
</evidence>
<dbReference type="AlphaFoldDB" id="A0A7K5L6W6"/>